<accession>A0A5C4LT91</accession>
<dbReference type="GO" id="GO:0016810">
    <property type="term" value="F:hydrolase activity, acting on carbon-nitrogen (but not peptide) bonds"/>
    <property type="evidence" value="ECO:0007669"/>
    <property type="project" value="InterPro"/>
</dbReference>
<dbReference type="AlphaFoldDB" id="A0A5C4LT91"/>
<evidence type="ECO:0000313" key="2">
    <source>
        <dbReference type="EMBL" id="TNC21818.1"/>
    </source>
</evidence>
<evidence type="ECO:0000313" key="3">
    <source>
        <dbReference type="Proteomes" id="UP000305546"/>
    </source>
</evidence>
<dbReference type="RefSeq" id="WP_139099648.1">
    <property type="nucleotide sequence ID" value="NZ_VDFW01000031.1"/>
</dbReference>
<dbReference type="SUPFAM" id="SSF51338">
    <property type="entry name" value="Composite domain of metallo-dependent hydrolases"/>
    <property type="match status" value="1"/>
</dbReference>
<dbReference type="InterPro" id="IPR006680">
    <property type="entry name" value="Amidohydro-rel"/>
</dbReference>
<comment type="caution">
    <text evidence="2">The sequence shown here is derived from an EMBL/GenBank/DDBJ whole genome shotgun (WGS) entry which is preliminary data.</text>
</comment>
<keyword evidence="3" id="KW-1185">Reference proteome</keyword>
<sequence length="463" mass="48589">MTQRRLIKNGTIVSMDPGIGDLAHGDVLVEDGTIRAVGPDLGEVDAEVIDATGTIVMPGLVDTHRHTWQAFLRGIAADWTLGQYMTGLHLGLSGFFTTEDTYAGNFAGAVEALDSGITTLLDWSHNVNHAEQSDAAVGALKDSGIRAVFAHGGGADMYQVPSHVPHDEDVRRVREQYFSSDDGLVTMAMALRGPQFATLDITGSDLALARELALPVTLHAGDGEWGRSGPIRAMAGRNLLGPDITYVHCNTLGDDELRLIAESGGSASIAPDIEMQMGHGWPATGRLLAAGIRPGLSIDTCVSNGGHLWGTMRVTLATQRAIDNSEPGASDRPAVSLCSRDVLAFATIDGARVLGLADRVGSLTPGKQADILLVRGDTLSLAPLNNPVGQLVYAAHPGLVDTILVAGVVVKRHGALTGDLSKRACRLAAAHRDALFDRAARSERLADARVGGGWQPAPLAAAQ</sequence>
<dbReference type="InterPro" id="IPR050287">
    <property type="entry name" value="MTA/SAH_deaminase"/>
</dbReference>
<dbReference type="EMBL" id="VDFW01000031">
    <property type="protein sequence ID" value="TNC21818.1"/>
    <property type="molecule type" value="Genomic_DNA"/>
</dbReference>
<proteinExistence type="predicted"/>
<gene>
    <name evidence="2" type="ORF">FG385_27245</name>
</gene>
<protein>
    <submittedName>
        <fullName evidence="2">Amidohydrolase family protein</fullName>
    </submittedName>
</protein>
<organism evidence="2 3">
    <name type="scientific">Amycolatopsis alkalitolerans</name>
    <dbReference type="NCBI Taxonomy" id="2547244"/>
    <lineage>
        <taxon>Bacteria</taxon>
        <taxon>Bacillati</taxon>
        <taxon>Actinomycetota</taxon>
        <taxon>Actinomycetes</taxon>
        <taxon>Pseudonocardiales</taxon>
        <taxon>Pseudonocardiaceae</taxon>
        <taxon>Amycolatopsis</taxon>
    </lineage>
</organism>
<dbReference type="PANTHER" id="PTHR43794:SF5">
    <property type="entry name" value="CHLOROHYDROLASE FAMILY PROTEIN"/>
    <property type="match status" value="1"/>
</dbReference>
<dbReference type="Proteomes" id="UP000305546">
    <property type="component" value="Unassembled WGS sequence"/>
</dbReference>
<evidence type="ECO:0000259" key="1">
    <source>
        <dbReference type="Pfam" id="PF01979"/>
    </source>
</evidence>
<dbReference type="InterPro" id="IPR032466">
    <property type="entry name" value="Metal_Hydrolase"/>
</dbReference>
<dbReference type="PANTHER" id="PTHR43794">
    <property type="entry name" value="AMINOHYDROLASE SSNA-RELATED"/>
    <property type="match status" value="1"/>
</dbReference>
<feature type="domain" description="Amidohydrolase-related" evidence="1">
    <location>
        <begin position="55"/>
        <end position="410"/>
    </location>
</feature>
<keyword evidence="2" id="KW-0378">Hydrolase</keyword>
<dbReference type="Gene3D" id="3.20.20.140">
    <property type="entry name" value="Metal-dependent hydrolases"/>
    <property type="match status" value="1"/>
</dbReference>
<dbReference type="InterPro" id="IPR011059">
    <property type="entry name" value="Metal-dep_hydrolase_composite"/>
</dbReference>
<dbReference type="Gene3D" id="2.30.40.10">
    <property type="entry name" value="Urease, subunit C, domain 1"/>
    <property type="match status" value="1"/>
</dbReference>
<name>A0A5C4LT91_9PSEU</name>
<dbReference type="OrthoDB" id="3189065at2"/>
<reference evidence="2 3" key="1">
    <citation type="submission" date="2019-06" db="EMBL/GenBank/DDBJ databases">
        <title>Amycolatopsis alkalitolerans sp. nov., isolated from Gastrodia elata Blume.</title>
        <authorList>
            <person name="Narsing Rao M.P."/>
            <person name="Li W.J."/>
        </authorList>
    </citation>
    <scope>NUCLEOTIDE SEQUENCE [LARGE SCALE GENOMIC DNA]</scope>
    <source>
        <strain evidence="2 3">SYSUP0005</strain>
    </source>
</reference>
<dbReference type="Pfam" id="PF01979">
    <property type="entry name" value="Amidohydro_1"/>
    <property type="match status" value="1"/>
</dbReference>
<dbReference type="SUPFAM" id="SSF51556">
    <property type="entry name" value="Metallo-dependent hydrolases"/>
    <property type="match status" value="1"/>
</dbReference>
<dbReference type="NCBIfam" id="NF006056">
    <property type="entry name" value="PRK08204.1"/>
    <property type="match status" value="1"/>
</dbReference>